<keyword evidence="1" id="KW-0328">Glycosyltransferase</keyword>
<name>A0A1S8AUM9_9EURY</name>
<dbReference type="InterPro" id="IPR028098">
    <property type="entry name" value="Glyco_trans_4-like_N"/>
</dbReference>
<accession>A0A1S8AUM9</accession>
<dbReference type="AlphaFoldDB" id="A0A1S8AUM9"/>
<evidence type="ECO:0000313" key="4">
    <source>
        <dbReference type="EMBL" id="OLZ40440.1"/>
    </source>
</evidence>
<evidence type="ECO:0000313" key="5">
    <source>
        <dbReference type="Proteomes" id="UP000189370"/>
    </source>
</evidence>
<protein>
    <submittedName>
        <fullName evidence="4">Glycosyl transferase</fullName>
    </submittedName>
</protein>
<dbReference type="RefSeq" id="WP_076144473.1">
    <property type="nucleotide sequence ID" value="NZ_LWLN01000001.1"/>
</dbReference>
<comment type="caution">
    <text evidence="4">The sequence shown here is derived from an EMBL/GenBank/DDBJ whole genome shotgun (WGS) entry which is preliminary data.</text>
</comment>
<keyword evidence="5" id="KW-1185">Reference proteome</keyword>
<dbReference type="Proteomes" id="UP000189370">
    <property type="component" value="Unassembled WGS sequence"/>
</dbReference>
<evidence type="ECO:0000256" key="2">
    <source>
        <dbReference type="ARBA" id="ARBA00022679"/>
    </source>
</evidence>
<dbReference type="SUPFAM" id="SSF53756">
    <property type="entry name" value="UDP-Glycosyltransferase/glycogen phosphorylase"/>
    <property type="match status" value="1"/>
</dbReference>
<reference evidence="5" key="1">
    <citation type="submission" date="2016-04" db="EMBL/GenBank/DDBJ databases">
        <authorList>
            <person name="Chen S.-C."/>
            <person name="Lai M.-C."/>
        </authorList>
    </citation>
    <scope>NUCLEOTIDE SEQUENCE [LARGE SCALE GENOMIC DNA]</scope>
    <source>
        <strain evidence="5">AB14</strain>
    </source>
</reference>
<dbReference type="EMBL" id="LWLN01000001">
    <property type="protein sequence ID" value="OLZ40440.1"/>
    <property type="molecule type" value="Genomic_DNA"/>
</dbReference>
<evidence type="ECO:0000259" key="3">
    <source>
        <dbReference type="Pfam" id="PF13439"/>
    </source>
</evidence>
<proteinExistence type="predicted"/>
<dbReference type="Pfam" id="PF13439">
    <property type="entry name" value="Glyco_transf_4"/>
    <property type="match status" value="1"/>
</dbReference>
<dbReference type="Pfam" id="PF13692">
    <property type="entry name" value="Glyco_trans_1_4"/>
    <property type="match status" value="1"/>
</dbReference>
<dbReference type="Gene3D" id="3.40.50.2000">
    <property type="entry name" value="Glycogen Phosphorylase B"/>
    <property type="match status" value="2"/>
</dbReference>
<dbReference type="OrthoDB" id="193395at2157"/>
<keyword evidence="2 4" id="KW-0808">Transferase</keyword>
<organism evidence="4 5">
    <name type="scientific">Natrinema saccharevitans</name>
    <dbReference type="NCBI Taxonomy" id="301967"/>
    <lineage>
        <taxon>Archaea</taxon>
        <taxon>Methanobacteriati</taxon>
        <taxon>Methanobacteriota</taxon>
        <taxon>Stenosarchaea group</taxon>
        <taxon>Halobacteria</taxon>
        <taxon>Halobacteriales</taxon>
        <taxon>Natrialbaceae</taxon>
        <taxon>Natrinema</taxon>
    </lineage>
</organism>
<sequence>MEVLTLTTYADAPFMTQQQAALEERGVSFSTLSVAGEVAADTDRRPVDYVRTVPRVVREAATGYDLIHAHYGLTAPLALAGLGTPVVLSLWGSDIHGPVAPISKAAAPFCDEVVVMSERMREALGRECTVIPDGVDLERFRPEPRARAKARVGWDDEEGRDVLFPYPPAREVKNHPRAERIVSVVDNLREVPVRLRTVHGVAHDAVADYMNAADALLLTSDSEGSPNSVKEALACNLPVVATDVGDVPERLAGVDPAVVATSDEELVEGLLAVLERDERSNGRAAAREVSIDRTADRLLEVYERVAGTVIETTAERERRRVAGTGRLE</sequence>
<gene>
    <name evidence="4" type="ORF">A6E15_05310</name>
</gene>
<evidence type="ECO:0000256" key="1">
    <source>
        <dbReference type="ARBA" id="ARBA00022676"/>
    </source>
</evidence>
<dbReference type="PANTHER" id="PTHR12526:SF510">
    <property type="entry name" value="D-INOSITOL 3-PHOSPHATE GLYCOSYLTRANSFERASE"/>
    <property type="match status" value="1"/>
</dbReference>
<dbReference type="PANTHER" id="PTHR12526">
    <property type="entry name" value="GLYCOSYLTRANSFERASE"/>
    <property type="match status" value="1"/>
</dbReference>
<feature type="domain" description="Glycosyltransferase subfamily 4-like N-terminal" evidence="3">
    <location>
        <begin position="45"/>
        <end position="139"/>
    </location>
</feature>
<dbReference type="GO" id="GO:0016757">
    <property type="term" value="F:glycosyltransferase activity"/>
    <property type="evidence" value="ECO:0007669"/>
    <property type="project" value="UniProtKB-KW"/>
</dbReference>
<dbReference type="STRING" id="301967.A6E15_05310"/>